<evidence type="ECO:0000256" key="1">
    <source>
        <dbReference type="SAM" id="MobiDB-lite"/>
    </source>
</evidence>
<protein>
    <recommendedName>
        <fullName evidence="2">Putative plant transposon protein domain-containing protein</fullName>
    </recommendedName>
</protein>
<reference evidence="4" key="1">
    <citation type="journal article" date="2017" name="Front. Plant Sci.">
        <title>Climate Clever Clovers: New Paradigm to Reduce the Environmental Footprint of Ruminants by Breeding Low Methanogenic Forages Utilizing Haplotype Variation.</title>
        <authorList>
            <person name="Kaur P."/>
            <person name="Appels R."/>
            <person name="Bayer P.E."/>
            <person name="Keeble-Gagnere G."/>
            <person name="Wang J."/>
            <person name="Hirakawa H."/>
            <person name="Shirasawa K."/>
            <person name="Vercoe P."/>
            <person name="Stefanova K."/>
            <person name="Durmic Z."/>
            <person name="Nichols P."/>
            <person name="Revell C."/>
            <person name="Isobe S.N."/>
            <person name="Edwards D."/>
            <person name="Erskine W."/>
        </authorList>
    </citation>
    <scope>NUCLEOTIDE SEQUENCE [LARGE SCALE GENOMIC DNA]</scope>
    <source>
        <strain evidence="4">cv. Daliak</strain>
    </source>
</reference>
<evidence type="ECO:0000313" key="3">
    <source>
        <dbReference type="EMBL" id="GAU29252.1"/>
    </source>
</evidence>
<feature type="compositionally biased region" description="Basic and acidic residues" evidence="1">
    <location>
        <begin position="529"/>
        <end position="546"/>
    </location>
</feature>
<dbReference type="InterPro" id="IPR046796">
    <property type="entry name" value="Transposase_32_dom"/>
</dbReference>
<gene>
    <name evidence="3" type="ORF">TSUD_392010</name>
</gene>
<evidence type="ECO:0000313" key="4">
    <source>
        <dbReference type="Proteomes" id="UP000242715"/>
    </source>
</evidence>
<dbReference type="EMBL" id="DF973391">
    <property type="protein sequence ID" value="GAU29252.1"/>
    <property type="molecule type" value="Genomic_DNA"/>
</dbReference>
<dbReference type="Pfam" id="PF20167">
    <property type="entry name" value="Transposase_32"/>
    <property type="match status" value="1"/>
</dbReference>
<feature type="domain" description="Putative plant transposon protein" evidence="2">
    <location>
        <begin position="73"/>
        <end position="220"/>
    </location>
</feature>
<name>A0A2Z6MWN1_TRISU</name>
<keyword evidence="4" id="KW-1185">Reference proteome</keyword>
<dbReference type="AlphaFoldDB" id="A0A2Z6MWN1"/>
<feature type="compositionally biased region" description="Basic and acidic residues" evidence="1">
    <location>
        <begin position="402"/>
        <end position="419"/>
    </location>
</feature>
<dbReference type="Proteomes" id="UP000242715">
    <property type="component" value="Unassembled WGS sequence"/>
</dbReference>
<proteinExistence type="predicted"/>
<dbReference type="OrthoDB" id="1678572at2759"/>
<feature type="region of interest" description="Disordered" evidence="1">
    <location>
        <begin position="307"/>
        <end position="447"/>
    </location>
</feature>
<feature type="region of interest" description="Disordered" evidence="1">
    <location>
        <begin position="462"/>
        <end position="554"/>
    </location>
</feature>
<feature type="compositionally biased region" description="Basic and acidic residues" evidence="1">
    <location>
        <begin position="502"/>
        <end position="515"/>
    </location>
</feature>
<accession>A0A2Z6MWN1</accession>
<feature type="compositionally biased region" description="Basic residues" evidence="1">
    <location>
        <begin position="320"/>
        <end position="334"/>
    </location>
</feature>
<organism evidence="3 4">
    <name type="scientific">Trifolium subterraneum</name>
    <name type="common">Subterranean clover</name>
    <dbReference type="NCBI Taxonomy" id="3900"/>
    <lineage>
        <taxon>Eukaryota</taxon>
        <taxon>Viridiplantae</taxon>
        <taxon>Streptophyta</taxon>
        <taxon>Embryophyta</taxon>
        <taxon>Tracheophyta</taxon>
        <taxon>Spermatophyta</taxon>
        <taxon>Magnoliopsida</taxon>
        <taxon>eudicotyledons</taxon>
        <taxon>Gunneridae</taxon>
        <taxon>Pentapetalae</taxon>
        <taxon>rosids</taxon>
        <taxon>fabids</taxon>
        <taxon>Fabales</taxon>
        <taxon>Fabaceae</taxon>
        <taxon>Papilionoideae</taxon>
        <taxon>50 kb inversion clade</taxon>
        <taxon>NPAAA clade</taxon>
        <taxon>Hologalegina</taxon>
        <taxon>IRL clade</taxon>
        <taxon>Trifolieae</taxon>
        <taxon>Trifolium</taxon>
    </lineage>
</organism>
<feature type="compositionally biased region" description="Polar residues" evidence="1">
    <location>
        <begin position="353"/>
        <end position="366"/>
    </location>
</feature>
<evidence type="ECO:0000259" key="2">
    <source>
        <dbReference type="Pfam" id="PF20167"/>
    </source>
</evidence>
<feature type="compositionally biased region" description="Basic and acidic residues" evidence="1">
    <location>
        <begin position="428"/>
        <end position="447"/>
    </location>
</feature>
<sequence>MSSKRVQKSFVANSNSDSEDFDFFVNIEAERRFNKSMSAKSFPAEQGFVFSLKDEELRIPEDFARGITGLGWKREVVVRGKGILFSEANINKFFNIHVENCSYEATLATISDEELIDVMKSMTMEGTDWMSKDDWTIKRMSLKPGFRVWYKFLKHSLLPASHNETVNKACLVLLHCITALQPINVGRVISQEIVTYSTKNEGMLYFPCLISALCHKMLVPVLSNDEVHAPTNGFNTKAIEVLMKGNTSRKSRLQLPGMVPTAPFVDNFAGLEKLNFVYCFPGMKHFASPTFPTEIIGEYAQEYMPAKESTPDKVGPSTKSAKKKKKKRAKKKKAEKNILVATAEQSPPKDPDLSNQRLPTEEQQSQKSEEPVVSKPTQQVSGDEPEMNSALNDGEKEDEEGKEIIEEEKKEDEKEKYVDKGSQSGSEGKGHPEKSIPTKTDDHAELTLEKSDAGVVVVGSSFPAANLATTDKSVVKNGEITTDVDPQDKPKKLKLSKAAQKAKADKSSDPVKDIVPEPSLSAEPVSSEVSKDVNTKKRKKELEEPTGKSSRRKA</sequence>